<comment type="caution">
    <text evidence="1">The sequence shown here is derived from an EMBL/GenBank/DDBJ whole genome shotgun (WGS) entry which is preliminary data.</text>
</comment>
<protein>
    <submittedName>
        <fullName evidence="1">Uncharacterized protein</fullName>
    </submittedName>
</protein>
<dbReference type="Proteomes" id="UP000499080">
    <property type="component" value="Unassembled WGS sequence"/>
</dbReference>
<dbReference type="AlphaFoldDB" id="A0A4Y2PN54"/>
<sequence>MKIQAQEGGENRETFLFVHVSRTPSSKQASVPVQAGINLPDESVKGVMHVREIHFFFRGRVQGFLRPLVVRRPVGRRGIGAPAEENAVIYVTGKLVQCRHQILQCLQVLRAAHAKETIKRRN</sequence>
<gene>
    <name evidence="1" type="ORF">AVEN_242113_1</name>
</gene>
<organism evidence="1 2">
    <name type="scientific">Araneus ventricosus</name>
    <name type="common">Orbweaver spider</name>
    <name type="synonym">Epeira ventricosa</name>
    <dbReference type="NCBI Taxonomy" id="182803"/>
    <lineage>
        <taxon>Eukaryota</taxon>
        <taxon>Metazoa</taxon>
        <taxon>Ecdysozoa</taxon>
        <taxon>Arthropoda</taxon>
        <taxon>Chelicerata</taxon>
        <taxon>Arachnida</taxon>
        <taxon>Araneae</taxon>
        <taxon>Araneomorphae</taxon>
        <taxon>Entelegynae</taxon>
        <taxon>Araneoidea</taxon>
        <taxon>Araneidae</taxon>
        <taxon>Araneus</taxon>
    </lineage>
</organism>
<evidence type="ECO:0000313" key="1">
    <source>
        <dbReference type="EMBL" id="GBN52549.1"/>
    </source>
</evidence>
<reference evidence="1 2" key="1">
    <citation type="journal article" date="2019" name="Sci. Rep.">
        <title>Orb-weaving spider Araneus ventricosus genome elucidates the spidroin gene catalogue.</title>
        <authorList>
            <person name="Kono N."/>
            <person name="Nakamura H."/>
            <person name="Ohtoshi R."/>
            <person name="Moran D.A.P."/>
            <person name="Shinohara A."/>
            <person name="Yoshida Y."/>
            <person name="Fujiwara M."/>
            <person name="Mori M."/>
            <person name="Tomita M."/>
            <person name="Arakawa K."/>
        </authorList>
    </citation>
    <scope>NUCLEOTIDE SEQUENCE [LARGE SCALE GENOMIC DNA]</scope>
</reference>
<accession>A0A4Y2PN54</accession>
<dbReference type="EMBL" id="BGPR01011699">
    <property type="protein sequence ID" value="GBN52549.1"/>
    <property type="molecule type" value="Genomic_DNA"/>
</dbReference>
<proteinExistence type="predicted"/>
<keyword evidence="2" id="KW-1185">Reference proteome</keyword>
<evidence type="ECO:0000313" key="2">
    <source>
        <dbReference type="Proteomes" id="UP000499080"/>
    </source>
</evidence>
<name>A0A4Y2PN54_ARAVE</name>